<protein>
    <submittedName>
        <fullName evidence="12">Uncharacterized protein</fullName>
    </submittedName>
</protein>
<dbReference type="PROSITE" id="PS50853">
    <property type="entry name" value="FN3"/>
    <property type="match status" value="2"/>
</dbReference>
<feature type="domain" description="Ig-like" evidence="10">
    <location>
        <begin position="1185"/>
        <end position="1276"/>
    </location>
</feature>
<gene>
    <name evidence="12" type="ORF">TCAL_03202</name>
</gene>
<dbReference type="InterPro" id="IPR003961">
    <property type="entry name" value="FN3_dom"/>
</dbReference>
<feature type="domain" description="Ig-like" evidence="10">
    <location>
        <begin position="2269"/>
        <end position="2353"/>
    </location>
</feature>
<dbReference type="Gene3D" id="2.60.40.10">
    <property type="entry name" value="Immunoglobulins"/>
    <property type="match status" value="21"/>
</dbReference>
<dbReference type="EMBL" id="VCGU01000459">
    <property type="protein sequence ID" value="TRY62227.1"/>
    <property type="molecule type" value="Genomic_DNA"/>
</dbReference>
<evidence type="ECO:0000256" key="6">
    <source>
        <dbReference type="ARBA" id="ARBA00022840"/>
    </source>
</evidence>
<dbReference type="Gene3D" id="1.10.510.10">
    <property type="entry name" value="Transferase(Phosphotransferase) domain 1"/>
    <property type="match status" value="2"/>
</dbReference>
<feature type="domain" description="Fibronectin type-III" evidence="11">
    <location>
        <begin position="2365"/>
        <end position="2465"/>
    </location>
</feature>
<evidence type="ECO:0000259" key="10">
    <source>
        <dbReference type="PROSITE" id="PS50835"/>
    </source>
</evidence>
<dbReference type="FunFam" id="2.60.40.10:FF:000345">
    <property type="entry name" value="Muscle M-line assembly protein unc-89"/>
    <property type="match status" value="1"/>
</dbReference>
<dbReference type="Proteomes" id="UP000318571">
    <property type="component" value="Chromosome 8"/>
</dbReference>
<feature type="domain" description="Ig-like" evidence="10">
    <location>
        <begin position="982"/>
        <end position="1078"/>
    </location>
</feature>
<dbReference type="GO" id="GO:0030154">
    <property type="term" value="P:cell differentiation"/>
    <property type="evidence" value="ECO:0007669"/>
    <property type="project" value="UniProtKB-ARBA"/>
</dbReference>
<dbReference type="FunFam" id="2.60.40.10:FF:000344">
    <property type="entry name" value="Muscle M-line assembly protein unc-89"/>
    <property type="match status" value="1"/>
</dbReference>
<accession>A0A553N9X9</accession>
<feature type="domain" description="Ig-like" evidence="10">
    <location>
        <begin position="776"/>
        <end position="880"/>
    </location>
</feature>
<reference evidence="12 13" key="1">
    <citation type="journal article" date="2018" name="Nat. Ecol. Evol.">
        <title>Genomic signatures of mitonuclear coevolution across populations of Tigriopus californicus.</title>
        <authorList>
            <person name="Barreto F.S."/>
            <person name="Watson E.T."/>
            <person name="Lima T.G."/>
            <person name="Willett C.S."/>
            <person name="Edmands S."/>
            <person name="Li W."/>
            <person name="Burton R.S."/>
        </authorList>
    </citation>
    <scope>NUCLEOTIDE SEQUENCE [LARGE SCALE GENOMIC DNA]</scope>
    <source>
        <strain evidence="12 13">San Diego</strain>
    </source>
</reference>
<feature type="domain" description="Fibronectin type-III" evidence="11">
    <location>
        <begin position="1606"/>
        <end position="1700"/>
    </location>
</feature>
<dbReference type="PANTHER" id="PTHR47633">
    <property type="entry name" value="IMMUNOGLOBULIN"/>
    <property type="match status" value="1"/>
</dbReference>
<dbReference type="PANTHER" id="PTHR47633:SF3">
    <property type="entry name" value="STRIATED MUSCLE PREFERENTIALLY EXPRESSED PROTEIN KINASE"/>
    <property type="match status" value="1"/>
</dbReference>
<dbReference type="PROSITE" id="PS50011">
    <property type="entry name" value="PROTEIN_KINASE_DOM"/>
    <property type="match status" value="1"/>
</dbReference>
<dbReference type="CDD" id="cd00063">
    <property type="entry name" value="FN3"/>
    <property type="match status" value="2"/>
</dbReference>
<keyword evidence="8" id="KW-0393">Immunoglobulin domain</keyword>
<dbReference type="InterPro" id="IPR036116">
    <property type="entry name" value="FN3_sf"/>
</dbReference>
<keyword evidence="13" id="KW-1185">Reference proteome</keyword>
<evidence type="ECO:0000256" key="7">
    <source>
        <dbReference type="ARBA" id="ARBA00023157"/>
    </source>
</evidence>
<dbReference type="Pfam" id="PF00069">
    <property type="entry name" value="Pkinase"/>
    <property type="match status" value="1"/>
</dbReference>
<dbReference type="Pfam" id="PF07679">
    <property type="entry name" value="I-set"/>
    <property type="match status" value="19"/>
</dbReference>
<feature type="domain" description="Ig-like" evidence="10">
    <location>
        <begin position="168"/>
        <end position="290"/>
    </location>
</feature>
<feature type="domain" description="Ig-like" evidence="10">
    <location>
        <begin position="1690"/>
        <end position="1830"/>
    </location>
</feature>
<dbReference type="STRING" id="6832.A0A553N9X9"/>
<dbReference type="FunFam" id="2.60.40.10:FF:000145">
    <property type="entry name" value="Myosin light chain kinase, smooth muscle"/>
    <property type="match status" value="1"/>
</dbReference>
<feature type="domain" description="Ig-like" evidence="10">
    <location>
        <begin position="491"/>
        <end position="575"/>
    </location>
</feature>
<dbReference type="OMA" id="WLPMSIL"/>
<feature type="domain" description="Ig-like" evidence="10">
    <location>
        <begin position="1837"/>
        <end position="1926"/>
    </location>
</feature>
<comment type="caution">
    <text evidence="12">The sequence shown here is derived from an EMBL/GenBank/DDBJ whole genome shotgun (WGS) entry which is preliminary data.</text>
</comment>
<dbReference type="InterPro" id="IPR000719">
    <property type="entry name" value="Prot_kinase_dom"/>
</dbReference>
<feature type="domain" description="Protein kinase" evidence="9">
    <location>
        <begin position="2469"/>
        <end position="2724"/>
    </location>
</feature>
<dbReference type="InterPro" id="IPR013783">
    <property type="entry name" value="Ig-like_fold"/>
</dbReference>
<organism evidence="12 13">
    <name type="scientific">Tigriopus californicus</name>
    <name type="common">Marine copepod</name>
    <dbReference type="NCBI Taxonomy" id="6832"/>
    <lineage>
        <taxon>Eukaryota</taxon>
        <taxon>Metazoa</taxon>
        <taxon>Ecdysozoa</taxon>
        <taxon>Arthropoda</taxon>
        <taxon>Crustacea</taxon>
        <taxon>Multicrustacea</taxon>
        <taxon>Hexanauplia</taxon>
        <taxon>Copepoda</taxon>
        <taxon>Harpacticoida</taxon>
        <taxon>Harpacticidae</taxon>
        <taxon>Tigriopus</taxon>
    </lineage>
</organism>
<feature type="domain" description="Ig-like" evidence="10">
    <location>
        <begin position="18"/>
        <end position="90"/>
    </location>
</feature>
<keyword evidence="5" id="KW-0547">Nucleotide-binding</keyword>
<evidence type="ECO:0000313" key="12">
    <source>
        <dbReference type="EMBL" id="TRY62227.1"/>
    </source>
</evidence>
<dbReference type="PROSITE" id="PS50835">
    <property type="entry name" value="IG_LIKE"/>
    <property type="match status" value="13"/>
</dbReference>
<evidence type="ECO:0000256" key="3">
    <source>
        <dbReference type="ARBA" id="ARBA00022490"/>
    </source>
</evidence>
<dbReference type="GO" id="GO:0060298">
    <property type="term" value="P:positive regulation of sarcomere organization"/>
    <property type="evidence" value="ECO:0007669"/>
    <property type="project" value="UniProtKB-ARBA"/>
</dbReference>
<dbReference type="FunFam" id="2.60.40.10:FF:000425">
    <property type="entry name" value="Myosin light chain kinase"/>
    <property type="match status" value="2"/>
</dbReference>
<dbReference type="FunFam" id="2.60.40.10:FF:000032">
    <property type="entry name" value="palladin isoform X1"/>
    <property type="match status" value="3"/>
</dbReference>
<feature type="domain" description="Ig-like" evidence="10">
    <location>
        <begin position="305"/>
        <end position="394"/>
    </location>
</feature>
<evidence type="ECO:0000256" key="5">
    <source>
        <dbReference type="ARBA" id="ARBA00022741"/>
    </source>
</evidence>
<dbReference type="GO" id="GO:0040017">
    <property type="term" value="P:positive regulation of locomotion"/>
    <property type="evidence" value="ECO:0007669"/>
    <property type="project" value="UniProtKB-ARBA"/>
</dbReference>
<dbReference type="GO" id="GO:0009653">
    <property type="term" value="P:anatomical structure morphogenesis"/>
    <property type="evidence" value="ECO:0007669"/>
    <property type="project" value="UniProtKB-ARBA"/>
</dbReference>
<comment type="similarity">
    <text evidence="2">Belongs to the protein kinase superfamily. CAMK Ser/Thr protein kinase family.</text>
</comment>
<dbReference type="InterPro" id="IPR013098">
    <property type="entry name" value="Ig_I-set"/>
</dbReference>
<evidence type="ECO:0000313" key="13">
    <source>
        <dbReference type="Proteomes" id="UP000318571"/>
    </source>
</evidence>
<feature type="domain" description="Ig-like" evidence="10">
    <location>
        <begin position="1290"/>
        <end position="1377"/>
    </location>
</feature>
<dbReference type="SMART" id="SM00408">
    <property type="entry name" value="IGc2"/>
    <property type="match status" value="14"/>
</dbReference>
<evidence type="ECO:0000256" key="4">
    <source>
        <dbReference type="ARBA" id="ARBA00022737"/>
    </source>
</evidence>
<feature type="domain" description="Ig-like" evidence="10">
    <location>
        <begin position="1384"/>
        <end position="1473"/>
    </location>
</feature>
<dbReference type="InterPro" id="IPR011009">
    <property type="entry name" value="Kinase-like_dom_sf"/>
</dbReference>
<dbReference type="SUPFAM" id="SSF48726">
    <property type="entry name" value="Immunoglobulin"/>
    <property type="match status" value="19"/>
</dbReference>
<evidence type="ECO:0000259" key="11">
    <source>
        <dbReference type="PROSITE" id="PS50853"/>
    </source>
</evidence>
<dbReference type="SUPFAM" id="SSF56112">
    <property type="entry name" value="Protein kinase-like (PK-like)"/>
    <property type="match status" value="2"/>
</dbReference>
<dbReference type="GO" id="GO:0005524">
    <property type="term" value="F:ATP binding"/>
    <property type="evidence" value="ECO:0007669"/>
    <property type="project" value="UniProtKB-KW"/>
</dbReference>
<proteinExistence type="inferred from homology"/>
<dbReference type="GO" id="GO:0031672">
    <property type="term" value="C:A band"/>
    <property type="evidence" value="ECO:0007669"/>
    <property type="project" value="UniProtKB-SubCell"/>
</dbReference>
<dbReference type="SMART" id="SM00060">
    <property type="entry name" value="FN3"/>
    <property type="match status" value="2"/>
</dbReference>
<dbReference type="GO" id="GO:0045989">
    <property type="term" value="P:positive regulation of striated muscle contraction"/>
    <property type="evidence" value="ECO:0007669"/>
    <property type="project" value="UniProtKB-ARBA"/>
</dbReference>
<keyword evidence="7" id="KW-1015">Disulfide bond</keyword>
<keyword evidence="6" id="KW-0067">ATP-binding</keyword>
<comment type="subcellular location">
    <subcellularLocation>
        <location evidence="1">Cytoplasm</location>
        <location evidence="1">Myofibril</location>
        <location evidence="1">Sarcomere</location>
        <location evidence="1">A band</location>
    </subcellularLocation>
</comment>
<evidence type="ECO:0000256" key="1">
    <source>
        <dbReference type="ARBA" id="ARBA00004161"/>
    </source>
</evidence>
<dbReference type="FunFam" id="2.60.40.10:FF:000873">
    <property type="entry name" value="Muscle M-line assembly protein unc-89"/>
    <property type="match status" value="1"/>
</dbReference>
<dbReference type="InterPro" id="IPR003598">
    <property type="entry name" value="Ig_sub2"/>
</dbReference>
<evidence type="ECO:0000259" key="9">
    <source>
        <dbReference type="PROSITE" id="PS50011"/>
    </source>
</evidence>
<name>A0A553N9X9_TIGCA</name>
<dbReference type="SMART" id="SM00409">
    <property type="entry name" value="IG"/>
    <property type="match status" value="19"/>
</dbReference>
<evidence type="ECO:0000256" key="8">
    <source>
        <dbReference type="ARBA" id="ARBA00023319"/>
    </source>
</evidence>
<feature type="domain" description="Ig-like" evidence="10">
    <location>
        <begin position="1086"/>
        <end position="1179"/>
    </location>
</feature>
<dbReference type="InterPro" id="IPR036179">
    <property type="entry name" value="Ig-like_dom_sf"/>
</dbReference>
<dbReference type="InterPro" id="IPR003599">
    <property type="entry name" value="Ig_sub"/>
</dbReference>
<dbReference type="FunFam" id="2.60.40.10:FF:000107">
    <property type="entry name" value="Myosin, light chain kinase a"/>
    <property type="match status" value="2"/>
</dbReference>
<sequence>MAKLVFTKQVQGQLCDPGEKALLSCATDANIPGLTATWLKDNKPLDDKIADRVKVMAKENHFTLEVNGSDPEDSGQYTCRVSSPNGDTITCSGHLEVHKLTPAEKKEREESNHPVFLVKLRDSEILHGSTASFMIHVKGNPNPDVKFYKDGVEIKEDSRISVNRDHAPHGSYELTVHQVKEDDSGSYSVAALNTCGTAECVAAVTTKDAKDVFALLQGHEKKVAAGEEPTFTWFKSGQEFDPEDRFKVLFKDEEDTLALVFQHINPEDAGLYTCVASTSTGKISCSAELSVEGGVQQLLKEPEPPKIISSLGDVDSAVGSSAMLEFKMKGYPRPNIKWSKDGKPIQAGGRFKFVNPDPETCALIITKVEADDEGKYEVVLENDLGQAKTEGKLVLAGAPQFKEKIGDQTTAIDDPWKIVAKVTGNPQLTWYKDGVPIKEDGRIKCVKIDDETFELQFTSTQTEDNGNWAVIARNPQGEMSQFFQFSAQMLPRFEVKLSDVETNENKEVVLKCKIACIPPPEVTWFKGGTDITKDPRFKASRDKSGFDCLQIPSISRGMAGEFEVKATNDMGTAACKCNVKVNTKPVCDDMEDSDAFENDEFAFKIECDGDPKPVCKWTKDGKAIDLADGHVTISESNGIYSLNLKPVKMDDKGKYEAEFTNRAGEKKVGANLNVLAEDELKKPKCMEDLKDKKANKGDKAFFHVKIRGEPTPTVKWFLNDKELTEGGRFHMSEKDFVYRLDIKDISEDLVGKVKVVAMNENGEDLREAALDVLYEPEFETMGEFKAGPGDVAKVVCRVKASPDPDIFWSRKGEDGKVEKIEIKPGSKWERCHLSMEKDGPWEVHTLTIKDTVLEDAGEYQVNASNRVGKKEVIGSLKVVTEPPNFPVPLHDVNTKLGSTEVFQVVVGGVPKPQVQWMKGDKELKKNKRMLLEEEEVDGGKIKYKLTITDIDMKDFGDIVLKATNMAGEAESVSVFQINPVKPTIEADFPKIAEMKEGGDFVLTAKVDGSPPPTAIWLCEGEPVKADGKRIIITEEEADDGNGIVTTLRIVGCKDEDSGKYTLLVKNSAGEAHMDSVLDVAGKPKAPKVIKEIEPKEVTIPGKTQLKLSCKISGQPTPAIKWFRDGNEIKVRKGVLISQDAGGGATLIIEKAQVSDAGKYTAQGINEVGQAETSCTVHVTQPNEEPKFTSLLRSAKAVEGSPVKLEGKVTGHPMPTIKWLKNEQEFIPDGKRVKAFMNPDGTFGLIFETTVGDDKGAYTAVAVNAEGAEARSTANVAIRTRMKEGVEKALPSFARPLGDIAVDEGQKLRITTPIRGNPVPTFSWTKDGKPLDSDRVHFFSDGELIGMEISDAVLADAGKYECHLVNEVGKTTGECNVTVHKIFKPPVFTKHLTEVKQIPGCDARFICEVGANPKPEIQWLFNGKPVEDGGRYKIKTNGNIRSLNIKKITEADMGEYKCVAKNKEGEAESKANLEVVEYVERKRSNAPEFLKTFGDELVFRGMSARFTALVSGDPEPEFEVLFNGEPLLDSDRIHISRDRSGLIRVNLVYVEETDIGKYGLRVWNEHGEAFCESKLMYDGLEVQPDQSLGDCYMGFDKYSISGLPIALPDKPLVTQMSDTKVTLTWKPALALGPNLAPYYMVEMAEYPEGDWVEVYEEVRGISCDINGLTPLRDYRFRVSVRNRFGLSDPSPYCVAHRTLLADDMIPKDLFLEEGAKFDLSQSCRFPKGFDIYKEPYEGFTHAPRFLQQEDKTQYGVKNASPEIMWNLYGFPMPDVSFKFEGQDIEIGDKFSFNYSRNGVVSLQVRAFSAADVGVYECVARNDSGEASQSVQMLLAQPPEFIRAPTEVNLVGVNGGKIECQIFGVPTPKVVWYKDYHPHKETFRVQAYHYPPDVYTMYFEDYITKDEGLYTVVASNMCGSINHSVIVRIMEDEREYEWMTYRRTKQIIPKTRGFDKYYHMCEEIGRGTQGITSFVQQIMPIEADQSGHHVVEEADSKYWWLHRGVKEHAPTIDPNDRETLQRIQMGDIDFDFELWQNISREAKHFVANMLVYKPEERMSVRQALAHPWLQILKQPGIEISEQYQISTERLRNYYNGLKEWYANASCDFFYRRRPLAGAFTHPSCMVYPPGEPEPMPERTPEPPKLEEREWRRPSYTIEPFENPSNYQIGPDSYLLQVKDPGFPARLREYLGVARTTSREFRDVTCPIVKERRRFIDVMEEEIEIRREDRLEAWGRDDFSIYKPHKVLQVQEGEEVTMEYTKEREVIDGTTPFFREKPSDLALAEGEPLEITCMVAGDPKPSIQWLKNDLVFMDDSRLSLSSDDVGRSRLILDPAMPSDAGLYKIVARNVLGQSVCNVRVVLGDIPESPDSPIVEAMTDTDMLLSWKTPSRLNHSPIICYKVQMGYIDTDIDWVDLADDIKHEYFVIDNLRPSNGYKFRAREDINLDCEDNILSYENEKKASKMSNETPKEVDFMSELMLGQFSLTCNISHKGKISTAKIYDKSDPDGADAAKREFKNLKSLRHQRMVTLVEAFENDKMCLLKMDTLPGTDVLSYLAERATYSEQMVADIASQAIDALGYIHWRGKVYLNLEPGNIIVCSGRSLGKTVQVKLANFETAQTVAETGTQIKGSYNFDYAAPEILKEAQAFPQSDVWSLGVLLYVLLSGQLPFKGETAEETRDNILNVRFKFEWLYKETTMEATRLLMWIFKSTPWKRPSLEEIQTHRWLNPFDYMAKKRARAYFPSIRIQKFAREYHRSRPRMEMDAASFFSKMLD</sequence>
<dbReference type="GO" id="GO:0004674">
    <property type="term" value="F:protein serine/threonine kinase activity"/>
    <property type="evidence" value="ECO:0007669"/>
    <property type="project" value="UniProtKB-KW"/>
</dbReference>
<keyword evidence="3" id="KW-0963">Cytoplasm</keyword>
<keyword evidence="4" id="KW-0677">Repeat</keyword>
<evidence type="ECO:0000256" key="2">
    <source>
        <dbReference type="ARBA" id="ARBA00006692"/>
    </source>
</evidence>
<dbReference type="SUPFAM" id="SSF49265">
    <property type="entry name" value="Fibronectin type III"/>
    <property type="match status" value="1"/>
</dbReference>
<dbReference type="InterPro" id="IPR007110">
    <property type="entry name" value="Ig-like_dom"/>
</dbReference>